<dbReference type="EMBL" id="QGNW01001255">
    <property type="protein sequence ID" value="RVW48248.1"/>
    <property type="molecule type" value="Genomic_DNA"/>
</dbReference>
<dbReference type="Pfam" id="PF05368">
    <property type="entry name" value="NmrA"/>
    <property type="match status" value="1"/>
</dbReference>
<gene>
    <name evidence="3" type="primary">IFRH_13</name>
    <name evidence="3" type="ORF">CK203_069646</name>
</gene>
<evidence type="ECO:0000313" key="4">
    <source>
        <dbReference type="Proteomes" id="UP000288805"/>
    </source>
</evidence>
<feature type="domain" description="NmrA-like" evidence="2">
    <location>
        <begin position="66"/>
        <end position="128"/>
    </location>
</feature>
<evidence type="ECO:0000313" key="3">
    <source>
        <dbReference type="EMBL" id="RVW48248.1"/>
    </source>
</evidence>
<dbReference type="PANTHER" id="PTHR43349">
    <property type="entry name" value="PINORESINOL REDUCTASE-RELATED"/>
    <property type="match status" value="1"/>
</dbReference>
<evidence type="ECO:0000256" key="1">
    <source>
        <dbReference type="ARBA" id="ARBA00005725"/>
    </source>
</evidence>
<dbReference type="Proteomes" id="UP000288805">
    <property type="component" value="Unassembled WGS sequence"/>
</dbReference>
<evidence type="ECO:0000259" key="2">
    <source>
        <dbReference type="Pfam" id="PF05368"/>
    </source>
</evidence>
<dbReference type="InterPro" id="IPR008030">
    <property type="entry name" value="NmrA-like"/>
</dbReference>
<dbReference type="InterPro" id="IPR050608">
    <property type="entry name" value="NmrA-type/Isoflavone_red_sf"/>
</dbReference>
<accession>A0A438EKT8</accession>
<comment type="caution">
    <text evidence="3">The sequence shown here is derived from an EMBL/GenBank/DDBJ whole genome shotgun (WGS) entry which is preliminary data.</text>
</comment>
<name>A0A438EKT8_VITVI</name>
<organism evidence="3 4">
    <name type="scientific">Vitis vinifera</name>
    <name type="common">Grape</name>
    <dbReference type="NCBI Taxonomy" id="29760"/>
    <lineage>
        <taxon>Eukaryota</taxon>
        <taxon>Viridiplantae</taxon>
        <taxon>Streptophyta</taxon>
        <taxon>Embryophyta</taxon>
        <taxon>Tracheophyta</taxon>
        <taxon>Spermatophyta</taxon>
        <taxon>Magnoliopsida</taxon>
        <taxon>eudicotyledons</taxon>
        <taxon>Gunneridae</taxon>
        <taxon>Pentapetalae</taxon>
        <taxon>rosids</taxon>
        <taxon>Vitales</taxon>
        <taxon>Vitaceae</taxon>
        <taxon>Viteae</taxon>
        <taxon>Vitis</taxon>
    </lineage>
</organism>
<protein>
    <submittedName>
        <fullName evidence="3">Isoflavone reductase-like</fullName>
    </submittedName>
</protein>
<proteinExistence type="inferred from homology"/>
<dbReference type="PANTHER" id="PTHR43349:SF35">
    <property type="entry name" value="PHENYLCOUMARAN BENZYLIC ETHER REDUCTASE 1"/>
    <property type="match status" value="1"/>
</dbReference>
<reference evidence="3 4" key="1">
    <citation type="journal article" date="2018" name="PLoS Genet.">
        <title>Population sequencing reveals clonal diversity and ancestral inbreeding in the grapevine cultivar Chardonnay.</title>
        <authorList>
            <person name="Roach M.J."/>
            <person name="Johnson D.L."/>
            <person name="Bohlmann J."/>
            <person name="van Vuuren H.J."/>
            <person name="Jones S.J."/>
            <person name="Pretorius I.S."/>
            <person name="Schmidt S.A."/>
            <person name="Borneman A.R."/>
        </authorList>
    </citation>
    <scope>NUCLEOTIDE SEQUENCE [LARGE SCALE GENOMIC DNA]</scope>
    <source>
        <strain evidence="4">cv. Chardonnay</strain>
        <tissue evidence="3">Leaf</tissue>
    </source>
</reference>
<dbReference type="SUPFAM" id="SSF51735">
    <property type="entry name" value="NAD(P)-binding Rossmann-fold domains"/>
    <property type="match status" value="1"/>
</dbReference>
<dbReference type="Gene3D" id="3.40.50.720">
    <property type="entry name" value="NAD(P)-binding Rossmann-like Domain"/>
    <property type="match status" value="1"/>
</dbReference>
<sequence length="227" mass="26063">MEHFLLRLQGRRVYSDVEDQIVWTKSKDGRFSVKSLYKALELYGAFEDVICVFQMKSLLITSSCIRFFPSEFGDDVDRTDAVDPAKKAAFEIKAKLRRTIEAEGIPYTSVCNNLFAGYFLPTMSQFGATASPRDKVIILGDGNPKECTKEALITLQELHMTHCQFTTAKQKQSRNFVFIFKGDHTDFEIEPSFRVEASEEYPDVKCTLWMSTSIHLPETSRRRDVRN</sequence>
<dbReference type="InterPro" id="IPR036291">
    <property type="entry name" value="NAD(P)-bd_dom_sf"/>
</dbReference>
<dbReference type="AlphaFoldDB" id="A0A438EKT8"/>
<comment type="similarity">
    <text evidence="1">Belongs to the NmrA-type oxidoreductase family. Isoflavone reductase subfamily.</text>
</comment>